<dbReference type="InterPro" id="IPR037524">
    <property type="entry name" value="PA14/GLEYA"/>
</dbReference>
<feature type="chain" id="PRO_5030951445" description="PA14 domain-containing protein" evidence="1">
    <location>
        <begin position="20"/>
        <end position="1613"/>
    </location>
</feature>
<feature type="domain" description="PA14" evidence="2">
    <location>
        <begin position="319"/>
        <end position="456"/>
    </location>
</feature>
<dbReference type="EMBL" id="HBFQ01030251">
    <property type="protein sequence ID" value="CAD8846965.1"/>
    <property type="molecule type" value="Transcribed_RNA"/>
</dbReference>
<dbReference type="PROSITE" id="PS51820">
    <property type="entry name" value="PA14"/>
    <property type="match status" value="1"/>
</dbReference>
<dbReference type="InterPro" id="IPR014917">
    <property type="entry name" value="DUF1800"/>
</dbReference>
<feature type="signal peptide" evidence="1">
    <location>
        <begin position="1"/>
        <end position="19"/>
    </location>
</feature>
<proteinExistence type="predicted"/>
<dbReference type="Pfam" id="PF07394">
    <property type="entry name" value="DUF1501"/>
    <property type="match status" value="1"/>
</dbReference>
<dbReference type="SMART" id="SM00758">
    <property type="entry name" value="PA14"/>
    <property type="match status" value="1"/>
</dbReference>
<dbReference type="Pfam" id="PF08811">
    <property type="entry name" value="DUF1800"/>
    <property type="match status" value="2"/>
</dbReference>
<dbReference type="InterPro" id="IPR010869">
    <property type="entry name" value="DUF1501"/>
</dbReference>
<evidence type="ECO:0000259" key="2">
    <source>
        <dbReference type="PROSITE" id="PS51820"/>
    </source>
</evidence>
<dbReference type="SUPFAM" id="SSF56988">
    <property type="entry name" value="Anthrax protective antigen"/>
    <property type="match status" value="1"/>
</dbReference>
<keyword evidence="1" id="KW-0732">Signal</keyword>
<sequence length="1613" mass="177784">MLKPLRSLLFLVFSPTSAAEHQLCMRAESHFGTCSRQTIAEQGLIQMSGVLLRTNVSRSNRSFARGEQRTAGDDAQFLIRSTFGPTRKSLSELRGTSRESWLHHQMGLPVESHRAYYRERVNPRYSFSGVSTSAGVHRTRCQKGSRWTQFSFTKDDMGKNFEVKGYSSIYVEGLFRTDLDTGFFKPTWGNFANITGKICEVTEELKAQVILSAGSNCYYKRWWVENVPLKVTEVAAVVTSLQFTSVKSGVLVVSHDLEPCDVMENAVIQVNGNFYRYEERLGLVQNTPDSPSFEPKLCVTRNVVNEKSCQAMSVSNETRYFQGWLERVYFDGWGVYGGERENPPDIERLVSQPSPPTDRAFSFSCRWTGGIMIREAGTYTFRTFSDDGSKLYVDNEKVVRNGGFHGTRHVQGKKELTVGRHELIVDFFQAGGGMSMGTHYKGPDTSGVWTALDETLVSVLSPSSLASCVVACGSEGEVSNDMKSVHQFTFVGDSSSISTQRVDTRVEKMPVRLSKTTVWTMKALEAEDQLRQRVAWALFQMFAMSSSSSLDDAWSEMWLNYYDVFVRGAFGSFKDMLRELIYNPVVGKYRQHVGSSSYAFDSTYPSENLAQHLLEFLTVGSFSSNDVSVVARVLTGFSTSSVQTARGEYHDVNMIDPMHIVAEKHDTSPKPDLQGHFLGDGLPLCDDLESDGFLEVGAKFQFVGLSSPHEGVLALSRESALGDVLCGGSQTSCQPSFIKELSDTLACTSDECNFGSVEYVEVQGLYFSFLRPVCVDLFFAEGDRVVVNEVGEVQVSDDIVLQVPWTNGSLPAAASYTATVTATAVFDTVPSVAELRAQLTIITQAPVVDCSVCDGEVKAYSRDGEFTTFEVGGVFYRNLQNLVALEGSTRTFRNPPVFVKSHMSDLQKGRAMEAEVDALLDGLVSHDRTPQFFVRRLIQRISVAHPSSTYVSDVAEAFRSGAYNGTTYSGSRGDIGATVAAIILHPEASSLGALREPLMKIIHVMRSMGYEDDLRGPIIFEDQRNTIGQFPYHAPTAFGCSDPDLEVPSQEDTLVASQFMNPRFFIGFLNVMTSLIRSGVSRQCDAETAVGISVKFQYNWNTLREVCPQGRLTFEGSANATDTLDELDLLLTGGRLTTATKNLVRAVHVDTPGPVSGLKAAQQAIVMTAEFNTLGDVGILEHQNGLAATLLKQSQTKTLTADLHTYKALILLFMEGGADTFNMIVPQDCPLYDEYVRVRQDLALSSVDLLPIHTTGQPCASFGVHRSLNFLKSLYDLGEGAFVANVGSLVQPTSKESLLDGIGQSCVGLFSHIEQTNAVHTLQCQDPGSVAKGAGGRLADALASGTNSLNTAVFSMSGLERWPEGDVTAQVAVDEDHKQLNFYESWRLVINDLTSFAYSNMFADTYSKAFLAAVQSTESVERILNGVTTSTDYKTDDSLKKQFFDVARLISTRVQRGVERDLFFVRLGGFDHHGNAREGLHALFNDVDTGLEGFVTEMREQNMWNNIVVLSASEFGRSLTSNGDGSDHGWAGNHFIVGGSVKGGNILNNYPSLLVDNDRDLGRGRLIPEHPWESVMVPVAEWMGMETSQREVVFPNVNFFAQDDLIPYASLFD</sequence>
<evidence type="ECO:0000256" key="1">
    <source>
        <dbReference type="SAM" id="SignalP"/>
    </source>
</evidence>
<dbReference type="PANTHER" id="PTHR43737">
    <property type="entry name" value="BLL7424 PROTEIN"/>
    <property type="match status" value="1"/>
</dbReference>
<dbReference type="PANTHER" id="PTHR43737:SF1">
    <property type="entry name" value="DUF1501 DOMAIN-CONTAINING PROTEIN"/>
    <property type="match status" value="1"/>
</dbReference>
<organism evidence="3">
    <name type="scientific">Noctiluca scintillans</name>
    <name type="common">Sea sparkle</name>
    <name type="synonym">Red tide dinoflagellate</name>
    <dbReference type="NCBI Taxonomy" id="2966"/>
    <lineage>
        <taxon>Eukaryota</taxon>
        <taxon>Sar</taxon>
        <taxon>Alveolata</taxon>
        <taxon>Dinophyceae</taxon>
        <taxon>Noctilucales</taxon>
        <taxon>Noctilucaceae</taxon>
        <taxon>Noctiluca</taxon>
    </lineage>
</organism>
<protein>
    <recommendedName>
        <fullName evidence="2">PA14 domain-containing protein</fullName>
    </recommendedName>
</protein>
<dbReference type="Pfam" id="PF07691">
    <property type="entry name" value="PA14"/>
    <property type="match status" value="1"/>
</dbReference>
<evidence type="ECO:0000313" key="3">
    <source>
        <dbReference type="EMBL" id="CAD8846965.1"/>
    </source>
</evidence>
<dbReference type="InterPro" id="IPR011658">
    <property type="entry name" value="PA14_dom"/>
</dbReference>
<dbReference type="Gene3D" id="3.90.182.10">
    <property type="entry name" value="Toxin - Anthrax Protective Antigen,domain 1"/>
    <property type="match status" value="1"/>
</dbReference>
<accession>A0A7S1F655</accession>
<reference evidence="3" key="1">
    <citation type="submission" date="2021-01" db="EMBL/GenBank/DDBJ databases">
        <authorList>
            <person name="Corre E."/>
            <person name="Pelletier E."/>
            <person name="Niang G."/>
            <person name="Scheremetjew M."/>
            <person name="Finn R."/>
            <person name="Kale V."/>
            <person name="Holt S."/>
            <person name="Cochrane G."/>
            <person name="Meng A."/>
            <person name="Brown T."/>
            <person name="Cohen L."/>
        </authorList>
    </citation>
    <scope>NUCLEOTIDE SEQUENCE</scope>
</reference>
<gene>
    <name evidence="3" type="ORF">NSCI0253_LOCUS21315</name>
</gene>
<name>A0A7S1F655_NOCSC</name>